<feature type="compositionally biased region" description="Basic and acidic residues" evidence="1">
    <location>
        <begin position="47"/>
        <end position="70"/>
    </location>
</feature>
<gene>
    <name evidence="2" type="ORF">NDU88_004884</name>
</gene>
<protein>
    <submittedName>
        <fullName evidence="2">Uncharacterized protein</fullName>
    </submittedName>
</protein>
<evidence type="ECO:0000313" key="3">
    <source>
        <dbReference type="Proteomes" id="UP001066276"/>
    </source>
</evidence>
<dbReference type="EMBL" id="JANPWB010000002">
    <property type="protein sequence ID" value="KAJ1209506.1"/>
    <property type="molecule type" value="Genomic_DNA"/>
</dbReference>
<accession>A0AAV7WA96</accession>
<proteinExistence type="predicted"/>
<reference evidence="2" key="1">
    <citation type="journal article" date="2022" name="bioRxiv">
        <title>Sequencing and chromosome-scale assembly of the giantPleurodeles waltlgenome.</title>
        <authorList>
            <person name="Brown T."/>
            <person name="Elewa A."/>
            <person name="Iarovenko S."/>
            <person name="Subramanian E."/>
            <person name="Araus A.J."/>
            <person name="Petzold A."/>
            <person name="Susuki M."/>
            <person name="Suzuki K.-i.T."/>
            <person name="Hayashi T."/>
            <person name="Toyoda A."/>
            <person name="Oliveira C."/>
            <person name="Osipova E."/>
            <person name="Leigh N.D."/>
            <person name="Simon A."/>
            <person name="Yun M.H."/>
        </authorList>
    </citation>
    <scope>NUCLEOTIDE SEQUENCE</scope>
    <source>
        <strain evidence="2">20211129_DDA</strain>
        <tissue evidence="2">Liver</tissue>
    </source>
</reference>
<comment type="caution">
    <text evidence="2">The sequence shown here is derived from an EMBL/GenBank/DDBJ whole genome shotgun (WGS) entry which is preliminary data.</text>
</comment>
<keyword evidence="3" id="KW-1185">Reference proteome</keyword>
<sequence>MVSLPVQPLPHKSSVDPSDLIKHGSGRPPPPGPFHLGSPPISGRIHCALDPKGEHSRAPFEPPEGSRNHTERSRLHFECIRLHHGASRAFSCFAPRAGVSVALPHPGLGCMAPSHAIRPFSHGTHTGHSRSPRTSKFFFPDG</sequence>
<evidence type="ECO:0000256" key="1">
    <source>
        <dbReference type="SAM" id="MobiDB-lite"/>
    </source>
</evidence>
<feature type="region of interest" description="Disordered" evidence="1">
    <location>
        <begin position="121"/>
        <end position="142"/>
    </location>
</feature>
<name>A0AAV7WA96_PLEWA</name>
<dbReference type="AlphaFoldDB" id="A0AAV7WA96"/>
<evidence type="ECO:0000313" key="2">
    <source>
        <dbReference type="EMBL" id="KAJ1209506.1"/>
    </source>
</evidence>
<organism evidence="2 3">
    <name type="scientific">Pleurodeles waltl</name>
    <name type="common">Iberian ribbed newt</name>
    <dbReference type="NCBI Taxonomy" id="8319"/>
    <lineage>
        <taxon>Eukaryota</taxon>
        <taxon>Metazoa</taxon>
        <taxon>Chordata</taxon>
        <taxon>Craniata</taxon>
        <taxon>Vertebrata</taxon>
        <taxon>Euteleostomi</taxon>
        <taxon>Amphibia</taxon>
        <taxon>Batrachia</taxon>
        <taxon>Caudata</taxon>
        <taxon>Salamandroidea</taxon>
        <taxon>Salamandridae</taxon>
        <taxon>Pleurodelinae</taxon>
        <taxon>Pleurodeles</taxon>
    </lineage>
</organism>
<dbReference type="Proteomes" id="UP001066276">
    <property type="component" value="Chromosome 1_2"/>
</dbReference>
<feature type="region of interest" description="Disordered" evidence="1">
    <location>
        <begin position="1"/>
        <end position="70"/>
    </location>
</feature>